<dbReference type="GO" id="GO:0016491">
    <property type="term" value="F:oxidoreductase activity"/>
    <property type="evidence" value="ECO:0007669"/>
    <property type="project" value="UniProtKB-KW"/>
</dbReference>
<dbReference type="PANTHER" id="PTHR47991">
    <property type="entry name" value="OXOGLUTARATE/IRON-DEPENDENT DIOXYGENASE"/>
    <property type="match status" value="1"/>
</dbReference>
<evidence type="ECO:0000256" key="2">
    <source>
        <dbReference type="ARBA" id="ARBA00022723"/>
    </source>
</evidence>
<reference evidence="7" key="1">
    <citation type="submission" date="2019-07" db="EMBL/GenBank/DDBJ databases">
        <authorList>
            <person name="Dittberner H."/>
        </authorList>
    </citation>
    <scope>NUCLEOTIDE SEQUENCE [LARGE SCALE GENOMIC DNA]</scope>
</reference>
<dbReference type="InterPro" id="IPR044861">
    <property type="entry name" value="IPNS-like_FE2OG_OXY"/>
</dbReference>
<dbReference type="EMBL" id="CABITT030000001">
    <property type="protein sequence ID" value="VVA91600.1"/>
    <property type="molecule type" value="Genomic_DNA"/>
</dbReference>
<dbReference type="AlphaFoldDB" id="A0A565AQB0"/>
<evidence type="ECO:0000313" key="7">
    <source>
        <dbReference type="EMBL" id="VVA91600.1"/>
    </source>
</evidence>
<sequence>MDSKGAAQWSSILVPSVQEMVKEKMITTVPPRYVRSDQAKTEVTDGSCLKIEIPIIDMKRLSSSISMDYSEVEKLDFACKEWGFFQLVNHGVDPSLLDKFKLEMQDFFNLPMEERKKFWQKPNDIEGFGQAFVVSEDQKLDWADLFFLTVQPVQLRKPHLLPKIPLPFRDTLEKYSTEVQSIAKILVSKMARALEVKPEEMEKLFDDVDSVQSMRMNYYPPCPQPDQVIGLTPHSDSVGLTILLQVNEVEGLQIKKDGKWVPVKPLPNAFIVNIGDVLEIITNGTYRSIEHRGVVNSEKERLSVATFHSPGKYKEIGPAKSLVERQKVANFKRLTMKEYGDGLFSRVLDGKAYLDALRI</sequence>
<evidence type="ECO:0000313" key="8">
    <source>
        <dbReference type="Proteomes" id="UP000489600"/>
    </source>
</evidence>
<dbReference type="InterPro" id="IPR027443">
    <property type="entry name" value="IPNS-like_sf"/>
</dbReference>
<comment type="similarity">
    <text evidence="1 5">Belongs to the iron/ascorbate-dependent oxidoreductase family.</text>
</comment>
<dbReference type="GO" id="GO:0046872">
    <property type="term" value="F:metal ion binding"/>
    <property type="evidence" value="ECO:0007669"/>
    <property type="project" value="UniProtKB-KW"/>
</dbReference>
<dbReference type="Gene3D" id="2.60.120.330">
    <property type="entry name" value="B-lactam Antibiotic, Isopenicillin N Synthase, Chain"/>
    <property type="match status" value="1"/>
</dbReference>
<keyword evidence="3 5" id="KW-0560">Oxidoreductase</keyword>
<evidence type="ECO:0000256" key="1">
    <source>
        <dbReference type="ARBA" id="ARBA00008056"/>
    </source>
</evidence>
<keyword evidence="8" id="KW-1185">Reference proteome</keyword>
<accession>A0A565AQB0</accession>
<dbReference type="InterPro" id="IPR005123">
    <property type="entry name" value="Oxoglu/Fe-dep_dioxygenase_dom"/>
</dbReference>
<dbReference type="Pfam" id="PF03171">
    <property type="entry name" value="2OG-FeII_Oxy"/>
    <property type="match status" value="1"/>
</dbReference>
<name>A0A565AQB0_9BRAS</name>
<dbReference type="Pfam" id="PF14226">
    <property type="entry name" value="DIOX_N"/>
    <property type="match status" value="1"/>
</dbReference>
<proteinExistence type="inferred from homology"/>
<evidence type="ECO:0000256" key="3">
    <source>
        <dbReference type="ARBA" id="ARBA00023002"/>
    </source>
</evidence>
<dbReference type="InterPro" id="IPR050295">
    <property type="entry name" value="Plant_2OG-oxidoreductases"/>
</dbReference>
<feature type="domain" description="Fe2OG dioxygenase" evidence="6">
    <location>
        <begin position="210"/>
        <end position="310"/>
    </location>
</feature>
<gene>
    <name evidence="7" type="ORF">ANE_LOCUS2045</name>
</gene>
<dbReference type="InterPro" id="IPR026992">
    <property type="entry name" value="DIOX_N"/>
</dbReference>
<dbReference type="SUPFAM" id="SSF51197">
    <property type="entry name" value="Clavaminate synthase-like"/>
    <property type="match status" value="1"/>
</dbReference>
<organism evidence="7 8">
    <name type="scientific">Arabis nemorensis</name>
    <dbReference type="NCBI Taxonomy" id="586526"/>
    <lineage>
        <taxon>Eukaryota</taxon>
        <taxon>Viridiplantae</taxon>
        <taxon>Streptophyta</taxon>
        <taxon>Embryophyta</taxon>
        <taxon>Tracheophyta</taxon>
        <taxon>Spermatophyta</taxon>
        <taxon>Magnoliopsida</taxon>
        <taxon>eudicotyledons</taxon>
        <taxon>Gunneridae</taxon>
        <taxon>Pentapetalae</taxon>
        <taxon>rosids</taxon>
        <taxon>malvids</taxon>
        <taxon>Brassicales</taxon>
        <taxon>Brassicaceae</taxon>
        <taxon>Arabideae</taxon>
        <taxon>Arabis</taxon>
    </lineage>
</organism>
<dbReference type="OrthoDB" id="288590at2759"/>
<dbReference type="Proteomes" id="UP000489600">
    <property type="component" value="Unassembled WGS sequence"/>
</dbReference>
<comment type="caution">
    <text evidence="7">The sequence shown here is derived from an EMBL/GenBank/DDBJ whole genome shotgun (WGS) entry which is preliminary data.</text>
</comment>
<keyword evidence="4 5" id="KW-0408">Iron</keyword>
<protein>
    <recommendedName>
        <fullName evidence="6">Fe2OG dioxygenase domain-containing protein</fullName>
    </recommendedName>
</protein>
<dbReference type="FunFam" id="2.60.120.330:FF:000001">
    <property type="entry name" value="Protein SRG1"/>
    <property type="match status" value="1"/>
</dbReference>
<keyword evidence="2 5" id="KW-0479">Metal-binding</keyword>
<evidence type="ECO:0000259" key="6">
    <source>
        <dbReference type="PROSITE" id="PS51471"/>
    </source>
</evidence>
<dbReference type="PRINTS" id="PR00682">
    <property type="entry name" value="IPNSYNTHASE"/>
</dbReference>
<evidence type="ECO:0000256" key="4">
    <source>
        <dbReference type="ARBA" id="ARBA00023004"/>
    </source>
</evidence>
<evidence type="ECO:0000256" key="5">
    <source>
        <dbReference type="RuleBase" id="RU003682"/>
    </source>
</evidence>
<dbReference type="PROSITE" id="PS51471">
    <property type="entry name" value="FE2OG_OXY"/>
    <property type="match status" value="1"/>
</dbReference>